<evidence type="ECO:0000256" key="2">
    <source>
        <dbReference type="ARBA" id="ARBA00006228"/>
    </source>
</evidence>
<evidence type="ECO:0000313" key="9">
    <source>
        <dbReference type="Proteomes" id="UP001564408"/>
    </source>
</evidence>
<keyword evidence="9" id="KW-1185">Reference proteome</keyword>
<keyword evidence="3" id="KW-1003">Cell membrane</keyword>
<keyword evidence="6 7" id="KW-0472">Membrane</keyword>
<accession>A0ABV4BH47</accession>
<gene>
    <name evidence="8" type="ORF">ABC977_14495</name>
</gene>
<comment type="similarity">
    <text evidence="2">Belongs to the CPA3 antiporters (TC 2.A.63) subunit E family.</text>
</comment>
<keyword evidence="5 7" id="KW-1133">Transmembrane helix</keyword>
<protein>
    <submittedName>
        <fullName evidence="8">Na+/H+ antiporter subunit E</fullName>
    </submittedName>
</protein>
<evidence type="ECO:0000256" key="3">
    <source>
        <dbReference type="ARBA" id="ARBA00022475"/>
    </source>
</evidence>
<keyword evidence="4 7" id="KW-0812">Transmembrane</keyword>
<evidence type="ECO:0000256" key="4">
    <source>
        <dbReference type="ARBA" id="ARBA00022692"/>
    </source>
</evidence>
<dbReference type="PANTHER" id="PTHR34584:SF1">
    <property type="entry name" value="NA(+)_H(+) ANTIPORTER SUBUNIT E1"/>
    <property type="match status" value="1"/>
</dbReference>
<reference evidence="8 9" key="1">
    <citation type="submission" date="2024-05" db="EMBL/GenBank/DDBJ databases">
        <title>Genome Sequence and Characterization of the New Strain Purple Sulfur Bacterium of Genus Thioalkalicoccus.</title>
        <authorList>
            <person name="Bryantseva I.A."/>
            <person name="Kyndt J.A."/>
            <person name="Imhoff J.F."/>
        </authorList>
    </citation>
    <scope>NUCLEOTIDE SEQUENCE [LARGE SCALE GENOMIC DNA]</scope>
    <source>
        <strain evidence="8 9">Um2</strain>
    </source>
</reference>
<dbReference type="RefSeq" id="WP_369667997.1">
    <property type="nucleotide sequence ID" value="NZ_JBDKXB010000024.1"/>
</dbReference>
<evidence type="ECO:0000256" key="5">
    <source>
        <dbReference type="ARBA" id="ARBA00022989"/>
    </source>
</evidence>
<evidence type="ECO:0000256" key="1">
    <source>
        <dbReference type="ARBA" id="ARBA00004651"/>
    </source>
</evidence>
<evidence type="ECO:0000256" key="7">
    <source>
        <dbReference type="SAM" id="Phobius"/>
    </source>
</evidence>
<evidence type="ECO:0000256" key="6">
    <source>
        <dbReference type="ARBA" id="ARBA00023136"/>
    </source>
</evidence>
<sequence length="187" mass="20023">MKHQPDHDPHRAAADSAPDDRVRLRPLVSVGALRALGLFGFWLLLTGAAPADLATGLAAALAATWASLWLLPPRPGRRWRLTALVRLAGRWSWQAVVAGVQVAWLALQPRLRLQPGFIAYPARLRPGPARDTFGAITSLLPGTLPVGSDADGALVYHCLDVTQPIAAQLAADEALLRRALGESDDDD</sequence>
<dbReference type="InterPro" id="IPR002758">
    <property type="entry name" value="Cation_antiport_E"/>
</dbReference>
<dbReference type="Pfam" id="PF01899">
    <property type="entry name" value="MNHE"/>
    <property type="match status" value="1"/>
</dbReference>
<feature type="transmembrane region" description="Helical" evidence="7">
    <location>
        <begin position="27"/>
        <end position="46"/>
    </location>
</feature>
<dbReference type="EMBL" id="JBDKXB010000024">
    <property type="protein sequence ID" value="MEY6433612.1"/>
    <property type="molecule type" value="Genomic_DNA"/>
</dbReference>
<name>A0ABV4BH47_9GAMM</name>
<comment type="subcellular location">
    <subcellularLocation>
        <location evidence="1">Cell membrane</location>
        <topology evidence="1">Multi-pass membrane protein</topology>
    </subcellularLocation>
</comment>
<comment type="caution">
    <text evidence="8">The sequence shown here is derived from an EMBL/GenBank/DDBJ whole genome shotgun (WGS) entry which is preliminary data.</text>
</comment>
<organism evidence="8 9">
    <name type="scientific">Thioalkalicoccus limnaeus</name>
    <dbReference type="NCBI Taxonomy" id="120681"/>
    <lineage>
        <taxon>Bacteria</taxon>
        <taxon>Pseudomonadati</taxon>
        <taxon>Pseudomonadota</taxon>
        <taxon>Gammaproteobacteria</taxon>
        <taxon>Chromatiales</taxon>
        <taxon>Chromatiaceae</taxon>
        <taxon>Thioalkalicoccus</taxon>
    </lineage>
</organism>
<feature type="transmembrane region" description="Helical" evidence="7">
    <location>
        <begin position="53"/>
        <end position="71"/>
    </location>
</feature>
<proteinExistence type="inferred from homology"/>
<evidence type="ECO:0000313" key="8">
    <source>
        <dbReference type="EMBL" id="MEY6433612.1"/>
    </source>
</evidence>
<dbReference type="Proteomes" id="UP001564408">
    <property type="component" value="Unassembled WGS sequence"/>
</dbReference>
<dbReference type="PANTHER" id="PTHR34584">
    <property type="entry name" value="NA(+)/H(+) ANTIPORTER SUBUNIT E1"/>
    <property type="match status" value="1"/>
</dbReference>